<sequence>MVVAEVVHVPEPIPSESIELLIVLRGGYLPTIRSDNSSADNNGLALDGSLPSPRKLLTLSMLLLRERESSSCRFKETSSSSPLQRLYIETGCDRRFISGRLNGTQGTNIARRRGCVGITRRRIQIVADSFVLNLTASQCIHATSLARNSKLEVAEARRIRDGPPVDVLTTTTVLQLLLHCEPSAAVAALDARRNTTDVEVASELSISENYPNILPSITETEEGGIERGKHSVDAGAVSGSSSLCTRSLTIPDVVLEDVLEMTEIRWSPRAPRAAKLNLHRVGYM</sequence>
<organism evidence="1 2">
    <name type="scientific">Trachymyrmex septentrionalis</name>
    <dbReference type="NCBI Taxonomy" id="34720"/>
    <lineage>
        <taxon>Eukaryota</taxon>
        <taxon>Metazoa</taxon>
        <taxon>Ecdysozoa</taxon>
        <taxon>Arthropoda</taxon>
        <taxon>Hexapoda</taxon>
        <taxon>Insecta</taxon>
        <taxon>Pterygota</taxon>
        <taxon>Neoptera</taxon>
        <taxon>Endopterygota</taxon>
        <taxon>Hymenoptera</taxon>
        <taxon>Apocrita</taxon>
        <taxon>Aculeata</taxon>
        <taxon>Formicoidea</taxon>
        <taxon>Formicidae</taxon>
        <taxon>Myrmicinae</taxon>
        <taxon>Trachymyrmex</taxon>
    </lineage>
</organism>
<proteinExistence type="predicted"/>
<protein>
    <submittedName>
        <fullName evidence="1">Uncharacterized protein</fullName>
    </submittedName>
</protein>
<accession>A0A151JV51</accession>
<gene>
    <name evidence="1" type="ORF">ALC56_08276</name>
</gene>
<evidence type="ECO:0000313" key="2">
    <source>
        <dbReference type="Proteomes" id="UP000078541"/>
    </source>
</evidence>
<keyword evidence="2" id="KW-1185">Reference proteome</keyword>
<name>A0A151JV51_9HYME</name>
<evidence type="ECO:0000313" key="1">
    <source>
        <dbReference type="EMBL" id="KYN37372.1"/>
    </source>
</evidence>
<reference evidence="1 2" key="1">
    <citation type="submission" date="2016-03" db="EMBL/GenBank/DDBJ databases">
        <title>Trachymyrmex septentrionalis WGS genome.</title>
        <authorList>
            <person name="Nygaard S."/>
            <person name="Hu H."/>
            <person name="Boomsma J."/>
            <person name="Zhang G."/>
        </authorList>
    </citation>
    <scope>NUCLEOTIDE SEQUENCE [LARGE SCALE GENOMIC DNA]</scope>
    <source>
        <strain evidence="1">Tsep2-gDNA-1</strain>
        <tissue evidence="1">Whole body</tissue>
    </source>
</reference>
<dbReference type="Proteomes" id="UP000078541">
    <property type="component" value="Unassembled WGS sequence"/>
</dbReference>
<dbReference type="EMBL" id="KQ981713">
    <property type="protein sequence ID" value="KYN37372.1"/>
    <property type="molecule type" value="Genomic_DNA"/>
</dbReference>
<dbReference type="AlphaFoldDB" id="A0A151JV51"/>